<evidence type="ECO:0000313" key="1">
    <source>
        <dbReference type="EMBL" id="MPL87424.1"/>
    </source>
</evidence>
<proteinExistence type="predicted"/>
<accession>A0A644V7W1</accession>
<protein>
    <submittedName>
        <fullName evidence="1">Uncharacterized protein</fullName>
    </submittedName>
</protein>
<comment type="caution">
    <text evidence="1">The sequence shown here is derived from an EMBL/GenBank/DDBJ whole genome shotgun (WGS) entry which is preliminary data.</text>
</comment>
<dbReference type="EMBL" id="VSSQ01000238">
    <property type="protein sequence ID" value="MPL87424.1"/>
    <property type="molecule type" value="Genomic_DNA"/>
</dbReference>
<sequence>MASRTKLTDTATLELYRVALENAETQPEISAIMADLGYDSTVIADGKALLTKTRTAYDANKTEDDETSAAYADFSSKKEQLEDTFNIHRKKAKVVFRNDSLTADKLAISGTMPRTYIKWLEAAKKFYSVASADTAVQGKLSRLKISVDDLTAANTLISELETARAVYLKEKGESQDATKGKDAAFAKIDDWMSEFYAVAKIGLEDNPQLLEALGKTIRG</sequence>
<organism evidence="1">
    <name type="scientific">bioreactor metagenome</name>
    <dbReference type="NCBI Taxonomy" id="1076179"/>
    <lineage>
        <taxon>unclassified sequences</taxon>
        <taxon>metagenomes</taxon>
        <taxon>ecological metagenomes</taxon>
    </lineage>
</organism>
<dbReference type="AlphaFoldDB" id="A0A644V7W1"/>
<reference evidence="1" key="1">
    <citation type="submission" date="2019-08" db="EMBL/GenBank/DDBJ databases">
        <authorList>
            <person name="Kucharzyk K."/>
            <person name="Murdoch R.W."/>
            <person name="Higgins S."/>
            <person name="Loffler F."/>
        </authorList>
    </citation>
    <scope>NUCLEOTIDE SEQUENCE</scope>
</reference>
<name>A0A644V7W1_9ZZZZ</name>
<gene>
    <name evidence="1" type="ORF">SDC9_33424</name>
</gene>